<gene>
    <name evidence="1" type="ORF">BST97_02715</name>
</gene>
<evidence type="ECO:0000313" key="2">
    <source>
        <dbReference type="Proteomes" id="UP000193431"/>
    </source>
</evidence>
<accession>A0A1W6MHE3</accession>
<dbReference type="Proteomes" id="UP000193431">
    <property type="component" value="Chromosome"/>
</dbReference>
<sequence length="206" mass="23933">MKVVLYPSYFSDVITLSFAYSAQTIIWEGHGNYVKQTYRNRCYIAGANGRLALNVPVVHTGKGFSIPYKEVQIDYSEPWADNHLKSIHSAYNSSPFYQYYQDDLEKLFSEIPELLYHWNLKTFDFLIRNMSLELNFEETTAFKNDALANNLIKAKGKPLYSVDHYIQVFREKYGFLQPLCGLDLLFNLGPSSIAYLKSQNKRLRHS</sequence>
<proteinExistence type="predicted"/>
<reference evidence="1 2" key="1">
    <citation type="submission" date="2016-11" db="EMBL/GenBank/DDBJ databases">
        <title>Trade-off between light-utilization and light-protection in marine flavobacteria.</title>
        <authorList>
            <person name="Kumagai Y."/>
        </authorList>
    </citation>
    <scope>NUCLEOTIDE SEQUENCE [LARGE SCALE GENOMIC DNA]</scope>
    <source>
        <strain evidence="1 2">JCM 13191</strain>
    </source>
</reference>
<dbReference type="OrthoDB" id="1523452at2"/>
<dbReference type="Pfam" id="PF08889">
    <property type="entry name" value="WbqC"/>
    <property type="match status" value="1"/>
</dbReference>
<evidence type="ECO:0008006" key="3">
    <source>
        <dbReference type="Google" id="ProtNLM"/>
    </source>
</evidence>
<keyword evidence="2" id="KW-1185">Reference proteome</keyword>
<protein>
    <recommendedName>
        <fullName evidence="3">WbqC family protein</fullName>
    </recommendedName>
</protein>
<organism evidence="1 2">
    <name type="scientific">Nonlabens spongiae</name>
    <dbReference type="NCBI Taxonomy" id="331648"/>
    <lineage>
        <taxon>Bacteria</taxon>
        <taxon>Pseudomonadati</taxon>
        <taxon>Bacteroidota</taxon>
        <taxon>Flavobacteriia</taxon>
        <taxon>Flavobacteriales</taxon>
        <taxon>Flavobacteriaceae</taxon>
        <taxon>Nonlabens</taxon>
    </lineage>
</organism>
<evidence type="ECO:0000313" key="1">
    <source>
        <dbReference type="EMBL" id="ARN76997.1"/>
    </source>
</evidence>
<dbReference type="STRING" id="331648.BST97_02715"/>
<name>A0A1W6MHE3_9FLAO</name>
<dbReference type="EMBL" id="CP019344">
    <property type="protein sequence ID" value="ARN76997.1"/>
    <property type="molecule type" value="Genomic_DNA"/>
</dbReference>
<dbReference type="InterPro" id="IPR014985">
    <property type="entry name" value="WbqC"/>
</dbReference>
<dbReference type="AlphaFoldDB" id="A0A1W6MHE3"/>